<evidence type="ECO:0000313" key="2">
    <source>
        <dbReference type="EMBL" id="GKV00194.1"/>
    </source>
</evidence>
<proteinExistence type="predicted"/>
<keyword evidence="1" id="KW-1133">Transmembrane helix</keyword>
<name>A0AAV5IK08_9ROSI</name>
<dbReference type="EMBL" id="BPVZ01000015">
    <property type="protein sequence ID" value="GKV00194.1"/>
    <property type="molecule type" value="Genomic_DNA"/>
</dbReference>
<keyword evidence="1" id="KW-0472">Membrane</keyword>
<evidence type="ECO:0000256" key="1">
    <source>
        <dbReference type="SAM" id="Phobius"/>
    </source>
</evidence>
<accession>A0AAV5IK08</accession>
<protein>
    <submittedName>
        <fullName evidence="2">Uncharacterized protein</fullName>
    </submittedName>
</protein>
<feature type="transmembrane region" description="Helical" evidence="1">
    <location>
        <begin position="20"/>
        <end position="43"/>
    </location>
</feature>
<organism evidence="2 3">
    <name type="scientific">Rubroshorea leprosula</name>
    <dbReference type="NCBI Taxonomy" id="152421"/>
    <lineage>
        <taxon>Eukaryota</taxon>
        <taxon>Viridiplantae</taxon>
        <taxon>Streptophyta</taxon>
        <taxon>Embryophyta</taxon>
        <taxon>Tracheophyta</taxon>
        <taxon>Spermatophyta</taxon>
        <taxon>Magnoliopsida</taxon>
        <taxon>eudicotyledons</taxon>
        <taxon>Gunneridae</taxon>
        <taxon>Pentapetalae</taxon>
        <taxon>rosids</taxon>
        <taxon>malvids</taxon>
        <taxon>Malvales</taxon>
        <taxon>Dipterocarpaceae</taxon>
        <taxon>Rubroshorea</taxon>
    </lineage>
</organism>
<dbReference type="Proteomes" id="UP001054252">
    <property type="component" value="Unassembled WGS sequence"/>
</dbReference>
<dbReference type="AlphaFoldDB" id="A0AAV5IK08"/>
<keyword evidence="1" id="KW-0812">Transmembrane</keyword>
<keyword evidence="3" id="KW-1185">Reference proteome</keyword>
<sequence>MLLVAPEIYWLLATRNKYCVGFQFIPSFYSFRYFVGILLAFLLHQFHCILGFKWRIVDGDGWSITVST</sequence>
<gene>
    <name evidence="2" type="ORF">SLEP1_g12927</name>
</gene>
<evidence type="ECO:0000313" key="3">
    <source>
        <dbReference type="Proteomes" id="UP001054252"/>
    </source>
</evidence>
<reference evidence="2 3" key="1">
    <citation type="journal article" date="2021" name="Commun. Biol.">
        <title>The genome of Shorea leprosula (Dipterocarpaceae) highlights the ecological relevance of drought in aseasonal tropical rainforests.</title>
        <authorList>
            <person name="Ng K.K.S."/>
            <person name="Kobayashi M.J."/>
            <person name="Fawcett J.A."/>
            <person name="Hatakeyama M."/>
            <person name="Paape T."/>
            <person name="Ng C.H."/>
            <person name="Ang C.C."/>
            <person name="Tnah L.H."/>
            <person name="Lee C.T."/>
            <person name="Nishiyama T."/>
            <person name="Sese J."/>
            <person name="O'Brien M.J."/>
            <person name="Copetti D."/>
            <person name="Mohd Noor M.I."/>
            <person name="Ong R.C."/>
            <person name="Putra M."/>
            <person name="Sireger I.Z."/>
            <person name="Indrioko S."/>
            <person name="Kosugi Y."/>
            <person name="Izuno A."/>
            <person name="Isagi Y."/>
            <person name="Lee S.L."/>
            <person name="Shimizu K.K."/>
        </authorList>
    </citation>
    <scope>NUCLEOTIDE SEQUENCE [LARGE SCALE GENOMIC DNA]</scope>
    <source>
        <strain evidence="2">214</strain>
    </source>
</reference>
<comment type="caution">
    <text evidence="2">The sequence shown here is derived from an EMBL/GenBank/DDBJ whole genome shotgun (WGS) entry which is preliminary data.</text>
</comment>